<dbReference type="Pfam" id="PF13855">
    <property type="entry name" value="LRR_8"/>
    <property type="match status" value="1"/>
</dbReference>
<name>A0A6J2XFH9_SITOR</name>
<dbReference type="KEGG" id="soy:115877848"/>
<proteinExistence type="predicted"/>
<keyword evidence="4" id="KW-0812">Transmembrane</keyword>
<dbReference type="PANTHER" id="PTHR24373:SF370">
    <property type="entry name" value="FISH-LIPS, ISOFORM E"/>
    <property type="match status" value="1"/>
</dbReference>
<keyword evidence="6" id="KW-1185">Reference proteome</keyword>
<organism evidence="6 7">
    <name type="scientific">Sitophilus oryzae</name>
    <name type="common">Rice weevil</name>
    <name type="synonym">Curculio oryzae</name>
    <dbReference type="NCBI Taxonomy" id="7048"/>
    <lineage>
        <taxon>Eukaryota</taxon>
        <taxon>Metazoa</taxon>
        <taxon>Ecdysozoa</taxon>
        <taxon>Arthropoda</taxon>
        <taxon>Hexapoda</taxon>
        <taxon>Insecta</taxon>
        <taxon>Pterygota</taxon>
        <taxon>Neoptera</taxon>
        <taxon>Endopterygota</taxon>
        <taxon>Coleoptera</taxon>
        <taxon>Polyphaga</taxon>
        <taxon>Cucujiformia</taxon>
        <taxon>Curculionidae</taxon>
        <taxon>Dryophthorinae</taxon>
        <taxon>Sitophilus</taxon>
    </lineage>
</organism>
<dbReference type="Gene3D" id="3.80.10.10">
    <property type="entry name" value="Ribonuclease Inhibitor"/>
    <property type="match status" value="2"/>
</dbReference>
<dbReference type="GO" id="GO:0031012">
    <property type="term" value="C:extracellular matrix"/>
    <property type="evidence" value="ECO:0007669"/>
    <property type="project" value="TreeGrafter"/>
</dbReference>
<protein>
    <submittedName>
        <fullName evidence="7">Toll-like receptor 6</fullName>
    </submittedName>
</protein>
<reference evidence="7" key="1">
    <citation type="submission" date="2025-08" db="UniProtKB">
        <authorList>
            <consortium name="RefSeq"/>
        </authorList>
    </citation>
    <scope>IDENTIFICATION</scope>
    <source>
        <tissue evidence="7">Gonads</tissue>
    </source>
</reference>
<sequence>MDLLLLLLSLILICVNALKMSSEKKECPVADCKQAWRNFRTDIEYKENTHSFNPSNATYLGNRVNMSGANLSNFMYLGPSNLSHKLSWLTEDLLKNDEAEYITALDLSYTYISTIYNDVFAQFPCLTDLYLYGNNLTKLHEKLFTGLDNLKVLNLSSNRIASINNSETFRPLNKLEILDLSKNNLIKLRLEMLLYLGNLRQIFLKSNKINEIVPFNPIPDDSEKSRVYHITYQLRDLNLEYNRLERIDMATFFRFHLLKRISLIRNNICDLIFYDGITFPHVIYLNITHNSLPGFDAEGFRKTFENKDVLVDFNDNPILCASRQILLPALKRLDVRIREFEVTSRPYMLCKITYGENNTLQYLMNGTYHIPRSAQLQLFSTDITRRLNRPYISVENGIFLTAVIFIIFGITFTFYILSGHNIPKWCKPKPVVKIRGDLLLDLCPEVLRPRRLNDRSRRLNDRLGHDDVPI</sequence>
<accession>A0A6J2XFH9</accession>
<dbReference type="GeneID" id="115877848"/>
<dbReference type="InterPro" id="IPR050328">
    <property type="entry name" value="Dev_Immune_Receptor"/>
</dbReference>
<dbReference type="PRINTS" id="PR00019">
    <property type="entry name" value="LEURICHRPT"/>
</dbReference>
<dbReference type="InterPro" id="IPR001611">
    <property type="entry name" value="Leu-rich_rpt"/>
</dbReference>
<keyword evidence="2 5" id="KW-0732">Signal</keyword>
<evidence type="ECO:0000256" key="4">
    <source>
        <dbReference type="SAM" id="Phobius"/>
    </source>
</evidence>
<dbReference type="RefSeq" id="XP_030750032.1">
    <property type="nucleotide sequence ID" value="XM_030894172.1"/>
</dbReference>
<feature type="signal peptide" evidence="5">
    <location>
        <begin position="1"/>
        <end position="17"/>
    </location>
</feature>
<dbReference type="Proteomes" id="UP000504635">
    <property type="component" value="Unplaced"/>
</dbReference>
<dbReference type="InterPro" id="IPR032675">
    <property type="entry name" value="LRR_dom_sf"/>
</dbReference>
<gene>
    <name evidence="7" type="primary">LOC115877848</name>
</gene>
<dbReference type="PROSITE" id="PS51450">
    <property type="entry name" value="LRR"/>
    <property type="match status" value="2"/>
</dbReference>
<keyword evidence="4" id="KW-1133">Transmembrane helix</keyword>
<evidence type="ECO:0000256" key="5">
    <source>
        <dbReference type="SAM" id="SignalP"/>
    </source>
</evidence>
<dbReference type="SMART" id="SM00369">
    <property type="entry name" value="LRR_TYP"/>
    <property type="match status" value="4"/>
</dbReference>
<evidence type="ECO:0000313" key="7">
    <source>
        <dbReference type="RefSeq" id="XP_030750032.1"/>
    </source>
</evidence>
<dbReference type="SUPFAM" id="SSF52058">
    <property type="entry name" value="L domain-like"/>
    <property type="match status" value="1"/>
</dbReference>
<evidence type="ECO:0000256" key="2">
    <source>
        <dbReference type="ARBA" id="ARBA00022729"/>
    </source>
</evidence>
<dbReference type="InterPro" id="IPR003591">
    <property type="entry name" value="Leu-rich_rpt_typical-subtyp"/>
</dbReference>
<dbReference type="PANTHER" id="PTHR24373">
    <property type="entry name" value="SLIT RELATED LEUCINE-RICH REPEAT NEURONAL PROTEIN"/>
    <property type="match status" value="1"/>
</dbReference>
<dbReference type="GO" id="GO:0005615">
    <property type="term" value="C:extracellular space"/>
    <property type="evidence" value="ECO:0007669"/>
    <property type="project" value="TreeGrafter"/>
</dbReference>
<dbReference type="AlphaFoldDB" id="A0A6J2XFH9"/>
<evidence type="ECO:0000256" key="3">
    <source>
        <dbReference type="ARBA" id="ARBA00022737"/>
    </source>
</evidence>
<keyword evidence="1" id="KW-0433">Leucine-rich repeat</keyword>
<keyword evidence="4" id="KW-0472">Membrane</keyword>
<evidence type="ECO:0000313" key="6">
    <source>
        <dbReference type="Proteomes" id="UP000504635"/>
    </source>
</evidence>
<evidence type="ECO:0000256" key="1">
    <source>
        <dbReference type="ARBA" id="ARBA00022614"/>
    </source>
</evidence>
<dbReference type="InParanoid" id="A0A6J2XFH9"/>
<feature type="chain" id="PRO_5026926357" evidence="5">
    <location>
        <begin position="18"/>
        <end position="470"/>
    </location>
</feature>
<feature type="transmembrane region" description="Helical" evidence="4">
    <location>
        <begin position="397"/>
        <end position="417"/>
    </location>
</feature>
<keyword evidence="3" id="KW-0677">Repeat</keyword>
<dbReference type="OrthoDB" id="676979at2759"/>